<protein>
    <recommendedName>
        <fullName evidence="1">Nudix hydrolase domain-containing protein</fullName>
    </recommendedName>
</protein>
<dbReference type="OrthoDB" id="10261522at2759"/>
<dbReference type="PANTHER" id="PTHR13622">
    <property type="entry name" value="THIAMIN PYROPHOSPHOKINASE"/>
    <property type="match status" value="1"/>
</dbReference>
<dbReference type="AlphaFoldDB" id="A0A024UGX6"/>
<organism evidence="2">
    <name type="scientific">Aphanomyces invadans</name>
    <dbReference type="NCBI Taxonomy" id="157072"/>
    <lineage>
        <taxon>Eukaryota</taxon>
        <taxon>Sar</taxon>
        <taxon>Stramenopiles</taxon>
        <taxon>Oomycota</taxon>
        <taxon>Saprolegniomycetes</taxon>
        <taxon>Saprolegniales</taxon>
        <taxon>Verrucalvaceae</taxon>
        <taxon>Aphanomyces</taxon>
    </lineage>
</organism>
<sequence length="295" mass="33230">MQAKTSRPLSSASFERTSWKDYGHFIMCLTGRAFTMHCISDLNSPQSPSARQARFQRTTPLVYLIERPAAMQEVAKALKPETWRGEAYGAVRDDRHSEPWFRIDRSASTFFGISQFGCHLNGYVRDLSHHNTTSVWLGVRSSTKAIHPGKLDTLVGGGLPWDLSPLENMLKEAEEEAGLTLDDLGRAIRSTGALTYRNDERQGFKHNTMFTFDVELPPSWQPVNTDGEVAGFHLWPMDDVLELLQSQPDEFKPDVCLVLLDFAIRQGHLSSADFESPVAYARLCSSLHSWSCHKI</sequence>
<dbReference type="SUPFAM" id="SSF55811">
    <property type="entry name" value="Nudix"/>
    <property type="match status" value="1"/>
</dbReference>
<dbReference type="CDD" id="cd03676">
    <property type="entry name" value="NUDIX_Tnr3_like"/>
    <property type="match status" value="1"/>
</dbReference>
<reference evidence="2" key="1">
    <citation type="submission" date="2013-12" db="EMBL/GenBank/DDBJ databases">
        <title>The Genome Sequence of Aphanomyces invadans NJM9701.</title>
        <authorList>
            <consortium name="The Broad Institute Genomics Platform"/>
            <person name="Russ C."/>
            <person name="Tyler B."/>
            <person name="van West P."/>
            <person name="Dieguez-Uribeondo J."/>
            <person name="Young S.K."/>
            <person name="Zeng Q."/>
            <person name="Gargeya S."/>
            <person name="Fitzgerald M."/>
            <person name="Abouelleil A."/>
            <person name="Alvarado L."/>
            <person name="Chapman S.B."/>
            <person name="Gainer-Dewar J."/>
            <person name="Goldberg J."/>
            <person name="Griggs A."/>
            <person name="Gujja S."/>
            <person name="Hansen M."/>
            <person name="Howarth C."/>
            <person name="Imamovic A."/>
            <person name="Ireland A."/>
            <person name="Larimer J."/>
            <person name="McCowan C."/>
            <person name="Murphy C."/>
            <person name="Pearson M."/>
            <person name="Poon T.W."/>
            <person name="Priest M."/>
            <person name="Roberts A."/>
            <person name="Saif S."/>
            <person name="Shea T."/>
            <person name="Sykes S."/>
            <person name="Wortman J."/>
            <person name="Nusbaum C."/>
            <person name="Birren B."/>
        </authorList>
    </citation>
    <scope>NUCLEOTIDE SEQUENCE [LARGE SCALE GENOMIC DNA]</scope>
    <source>
        <strain evidence="2">NJM9701</strain>
    </source>
</reference>
<dbReference type="PANTHER" id="PTHR13622:SF8">
    <property type="entry name" value="THIAMIN PYROPHOSPHOKINASE 1"/>
    <property type="match status" value="1"/>
</dbReference>
<dbReference type="GeneID" id="20080450"/>
<dbReference type="RefSeq" id="XP_008865458.1">
    <property type="nucleotide sequence ID" value="XM_008867236.1"/>
</dbReference>
<dbReference type="Gene3D" id="3.90.79.10">
    <property type="entry name" value="Nucleoside Triphosphate Pyrophosphohydrolase"/>
    <property type="match status" value="1"/>
</dbReference>
<dbReference type="Pfam" id="PF00293">
    <property type="entry name" value="NUDIX"/>
    <property type="match status" value="1"/>
</dbReference>
<accession>A0A024UGX6</accession>
<feature type="domain" description="Nudix hydrolase" evidence="1">
    <location>
        <begin position="117"/>
        <end position="257"/>
    </location>
</feature>
<dbReference type="VEuPathDB" id="FungiDB:H310_03400"/>
<dbReference type="InterPro" id="IPR015797">
    <property type="entry name" value="NUDIX_hydrolase-like_dom_sf"/>
</dbReference>
<dbReference type="PROSITE" id="PS51462">
    <property type="entry name" value="NUDIX"/>
    <property type="match status" value="1"/>
</dbReference>
<evidence type="ECO:0000259" key="1">
    <source>
        <dbReference type="PROSITE" id="PS51462"/>
    </source>
</evidence>
<evidence type="ECO:0000313" key="2">
    <source>
        <dbReference type="EMBL" id="ETW05681.1"/>
    </source>
</evidence>
<dbReference type="EMBL" id="KI913956">
    <property type="protein sequence ID" value="ETW05681.1"/>
    <property type="molecule type" value="Genomic_DNA"/>
</dbReference>
<dbReference type="InterPro" id="IPR000086">
    <property type="entry name" value="NUDIX_hydrolase_dom"/>
</dbReference>
<gene>
    <name evidence="2" type="ORF">H310_03400</name>
</gene>
<proteinExistence type="predicted"/>
<name>A0A024UGX6_9STRA</name>
<dbReference type="GO" id="GO:0044715">
    <property type="term" value="F:8-oxo-dGDP phosphatase activity"/>
    <property type="evidence" value="ECO:0007669"/>
    <property type="project" value="TreeGrafter"/>
</dbReference>